<dbReference type="Gene3D" id="2.60.40.1250">
    <property type="entry name" value="Thiol:disulfide interchange protein DsbD, N-terminal domain"/>
    <property type="match status" value="1"/>
</dbReference>
<feature type="signal peptide" evidence="1">
    <location>
        <begin position="1"/>
        <end position="19"/>
    </location>
</feature>
<dbReference type="InterPro" id="IPR036929">
    <property type="entry name" value="DsbDN_sf"/>
</dbReference>
<dbReference type="InterPro" id="IPR028250">
    <property type="entry name" value="DsbDN"/>
</dbReference>
<name>A0ABT1T7V1_9SPHI</name>
<evidence type="ECO:0000313" key="4">
    <source>
        <dbReference type="Proteomes" id="UP001204376"/>
    </source>
</evidence>
<accession>A0ABT1T7V1</accession>
<dbReference type="EMBL" id="JANHOH010000009">
    <property type="protein sequence ID" value="MCQ6960705.1"/>
    <property type="molecule type" value="Genomic_DNA"/>
</dbReference>
<organism evidence="3 4">
    <name type="scientific">Mucilaginibacter aquariorum</name>
    <dbReference type="NCBI Taxonomy" id="2967225"/>
    <lineage>
        <taxon>Bacteria</taxon>
        <taxon>Pseudomonadati</taxon>
        <taxon>Bacteroidota</taxon>
        <taxon>Sphingobacteriia</taxon>
        <taxon>Sphingobacteriales</taxon>
        <taxon>Sphingobacteriaceae</taxon>
        <taxon>Mucilaginibacter</taxon>
    </lineage>
</organism>
<dbReference type="Proteomes" id="UP001204376">
    <property type="component" value="Unassembled WGS sequence"/>
</dbReference>
<feature type="domain" description="Thiol:disulfide interchange protein DsbD N-terminal" evidence="2">
    <location>
        <begin position="33"/>
        <end position="142"/>
    </location>
</feature>
<protein>
    <submittedName>
        <fullName evidence="3">Protein-disulfide reductase DsbD N-terminal domain-containing protein</fullName>
    </submittedName>
</protein>
<reference evidence="3 4" key="1">
    <citation type="submission" date="2022-07" db="EMBL/GenBank/DDBJ databases">
        <title>Mucilaginibacter sp. JC4.</title>
        <authorList>
            <person name="Le V."/>
            <person name="Ko S.-R."/>
            <person name="Ahn C.-Y."/>
            <person name="Oh H.-M."/>
        </authorList>
    </citation>
    <scope>NUCLEOTIDE SEQUENCE [LARGE SCALE GENOMIC DNA]</scope>
    <source>
        <strain evidence="3 4">JC4</strain>
    </source>
</reference>
<comment type="caution">
    <text evidence="3">The sequence shown here is derived from an EMBL/GenBank/DDBJ whole genome shotgun (WGS) entry which is preliminary data.</text>
</comment>
<feature type="chain" id="PRO_5045484553" evidence="1">
    <location>
        <begin position="20"/>
        <end position="148"/>
    </location>
</feature>
<evidence type="ECO:0000313" key="3">
    <source>
        <dbReference type="EMBL" id="MCQ6960705.1"/>
    </source>
</evidence>
<keyword evidence="1" id="KW-0732">Signal</keyword>
<sequence length="148" mass="16181">MKTIFAFAAGLLFSMSASSQVLKPVKWSYAAKKTSATEATVLIKATMGDGWHIYSQTIPEGGPLKTTFAFAPAKSFSLKGKVAEPKPLTKFEKVFGTNVNYFEKEVIFQQKIKLTGAETIVKGTVEFMICSDKQCLPPQTIDFSIPVS</sequence>
<dbReference type="Pfam" id="PF11412">
    <property type="entry name" value="DsbD_N"/>
    <property type="match status" value="1"/>
</dbReference>
<evidence type="ECO:0000256" key="1">
    <source>
        <dbReference type="SAM" id="SignalP"/>
    </source>
</evidence>
<gene>
    <name evidence="3" type="ORF">NPE20_22185</name>
</gene>
<dbReference type="RefSeq" id="WP_256540887.1">
    <property type="nucleotide sequence ID" value="NZ_JANHOH010000009.1"/>
</dbReference>
<keyword evidence="4" id="KW-1185">Reference proteome</keyword>
<evidence type="ECO:0000259" key="2">
    <source>
        <dbReference type="Pfam" id="PF11412"/>
    </source>
</evidence>
<proteinExistence type="predicted"/>